<gene>
    <name evidence="2" type="ORF">Pla100_34070</name>
</gene>
<proteinExistence type="predicted"/>
<accession>A0A5C6A8V9</accession>
<evidence type="ECO:0000313" key="2">
    <source>
        <dbReference type="EMBL" id="TWT95765.1"/>
    </source>
</evidence>
<feature type="region of interest" description="Disordered" evidence="1">
    <location>
        <begin position="102"/>
        <end position="122"/>
    </location>
</feature>
<evidence type="ECO:0000256" key="1">
    <source>
        <dbReference type="SAM" id="MobiDB-lite"/>
    </source>
</evidence>
<sequence>MIELRAVTSEATWLRLRVVGSVFPDATQGTIFVRLADDLRTTTRGGVDRINYLLVAWKTAVAESLSKLQFTACHRGYPPTVLVGFRILAPLQADARFTILRSSTRGMSPDSRPHTKSSTHQS</sequence>
<comment type="caution">
    <text evidence="2">The sequence shown here is derived from an EMBL/GenBank/DDBJ whole genome shotgun (WGS) entry which is preliminary data.</text>
</comment>
<keyword evidence="3" id="KW-1185">Reference proteome</keyword>
<organism evidence="2 3">
    <name type="scientific">Neorhodopirellula pilleata</name>
    <dbReference type="NCBI Taxonomy" id="2714738"/>
    <lineage>
        <taxon>Bacteria</taxon>
        <taxon>Pseudomonadati</taxon>
        <taxon>Planctomycetota</taxon>
        <taxon>Planctomycetia</taxon>
        <taxon>Pirellulales</taxon>
        <taxon>Pirellulaceae</taxon>
        <taxon>Neorhodopirellula</taxon>
    </lineage>
</organism>
<name>A0A5C6A8V9_9BACT</name>
<reference evidence="2 3" key="1">
    <citation type="submission" date="2019-02" db="EMBL/GenBank/DDBJ databases">
        <title>Deep-cultivation of Planctomycetes and their phenomic and genomic characterization uncovers novel biology.</title>
        <authorList>
            <person name="Wiegand S."/>
            <person name="Jogler M."/>
            <person name="Boedeker C."/>
            <person name="Pinto D."/>
            <person name="Vollmers J."/>
            <person name="Rivas-Marin E."/>
            <person name="Kohn T."/>
            <person name="Peeters S.H."/>
            <person name="Heuer A."/>
            <person name="Rast P."/>
            <person name="Oberbeckmann S."/>
            <person name="Bunk B."/>
            <person name="Jeske O."/>
            <person name="Meyerdierks A."/>
            <person name="Storesund J.E."/>
            <person name="Kallscheuer N."/>
            <person name="Luecker S."/>
            <person name="Lage O.M."/>
            <person name="Pohl T."/>
            <person name="Merkel B.J."/>
            <person name="Hornburger P."/>
            <person name="Mueller R.-W."/>
            <person name="Bruemmer F."/>
            <person name="Labrenz M."/>
            <person name="Spormann A.M."/>
            <person name="Op Den Camp H."/>
            <person name="Overmann J."/>
            <person name="Amann R."/>
            <person name="Jetten M.S.M."/>
            <person name="Mascher T."/>
            <person name="Medema M.H."/>
            <person name="Devos D.P."/>
            <person name="Kaster A.-K."/>
            <person name="Ovreas L."/>
            <person name="Rohde M."/>
            <person name="Galperin M.Y."/>
            <person name="Jogler C."/>
        </authorList>
    </citation>
    <scope>NUCLEOTIDE SEQUENCE [LARGE SCALE GENOMIC DNA]</scope>
    <source>
        <strain evidence="2 3">Pla100</strain>
    </source>
</reference>
<dbReference type="EMBL" id="SJPM01000006">
    <property type="protein sequence ID" value="TWT95765.1"/>
    <property type="molecule type" value="Genomic_DNA"/>
</dbReference>
<evidence type="ECO:0000313" key="3">
    <source>
        <dbReference type="Proteomes" id="UP000316213"/>
    </source>
</evidence>
<dbReference type="AlphaFoldDB" id="A0A5C6A8V9"/>
<protein>
    <submittedName>
        <fullName evidence="2">Uncharacterized protein</fullName>
    </submittedName>
</protein>
<dbReference type="Proteomes" id="UP000316213">
    <property type="component" value="Unassembled WGS sequence"/>
</dbReference>